<protein>
    <submittedName>
        <fullName evidence="3">Uncharacterized protein</fullName>
    </submittedName>
</protein>
<feature type="region of interest" description="Disordered" evidence="2">
    <location>
        <begin position="208"/>
        <end position="235"/>
    </location>
</feature>
<gene>
    <name evidence="3" type="ORF">GGP41_000339</name>
</gene>
<dbReference type="EMBL" id="WNKQ01000013">
    <property type="protein sequence ID" value="KAF5847589.1"/>
    <property type="molecule type" value="Genomic_DNA"/>
</dbReference>
<evidence type="ECO:0000256" key="2">
    <source>
        <dbReference type="SAM" id="MobiDB-lite"/>
    </source>
</evidence>
<reference evidence="3" key="1">
    <citation type="submission" date="2019-11" db="EMBL/GenBank/DDBJ databases">
        <title>Bipolaris sorokiniana Genome sequencing.</title>
        <authorList>
            <person name="Wang H."/>
        </authorList>
    </citation>
    <scope>NUCLEOTIDE SEQUENCE</scope>
</reference>
<comment type="caution">
    <text evidence="3">The sequence shown here is derived from an EMBL/GenBank/DDBJ whole genome shotgun (WGS) entry which is preliminary data.</text>
</comment>
<evidence type="ECO:0000313" key="3">
    <source>
        <dbReference type="EMBL" id="KAF5847589.1"/>
    </source>
</evidence>
<feature type="compositionally biased region" description="Acidic residues" evidence="2">
    <location>
        <begin position="218"/>
        <end position="229"/>
    </location>
</feature>
<accession>A0A8H6DTN1</accession>
<keyword evidence="1" id="KW-0175">Coiled coil</keyword>
<organism evidence="3 4">
    <name type="scientific">Cochliobolus sativus</name>
    <name type="common">Common root rot and spot blotch fungus</name>
    <name type="synonym">Bipolaris sorokiniana</name>
    <dbReference type="NCBI Taxonomy" id="45130"/>
    <lineage>
        <taxon>Eukaryota</taxon>
        <taxon>Fungi</taxon>
        <taxon>Dikarya</taxon>
        <taxon>Ascomycota</taxon>
        <taxon>Pezizomycotina</taxon>
        <taxon>Dothideomycetes</taxon>
        <taxon>Pleosporomycetidae</taxon>
        <taxon>Pleosporales</taxon>
        <taxon>Pleosporineae</taxon>
        <taxon>Pleosporaceae</taxon>
        <taxon>Bipolaris</taxon>
    </lineage>
</organism>
<evidence type="ECO:0000313" key="4">
    <source>
        <dbReference type="Proteomes" id="UP000624244"/>
    </source>
</evidence>
<dbReference type="Proteomes" id="UP000624244">
    <property type="component" value="Unassembled WGS sequence"/>
</dbReference>
<proteinExistence type="predicted"/>
<name>A0A8H6DTN1_COCSA</name>
<feature type="coiled-coil region" evidence="1">
    <location>
        <begin position="72"/>
        <end position="162"/>
    </location>
</feature>
<evidence type="ECO:0000256" key="1">
    <source>
        <dbReference type="SAM" id="Coils"/>
    </source>
</evidence>
<sequence length="235" mass="27329">MSKIAVKGSLWIILMPESATNLTSFAPEEYSDGWTYEQIAARYISLCAEYLAVHTLFDGVIAARPFERESTIHNLQNARLRLENERQHLHTQIRQLERANQTNRNTNRDLRQQYTEMQKTLNIVLQAQFQGDQEAREQHAKIERLEEENKSLQWQIQMLVKARDEDVGSPTGLWNKGEELQSGVNEMGKTVENPDGWVDEVVAEQEKMTKAKISEEQSCWDDNEDDDYNDDHFDI</sequence>
<dbReference type="AlphaFoldDB" id="A0A8H6DTN1"/>